<dbReference type="FunCoup" id="G8JX44">
    <property type="interactions" value="169"/>
</dbReference>
<proteinExistence type="predicted"/>
<dbReference type="GO" id="GO:0006897">
    <property type="term" value="P:endocytosis"/>
    <property type="evidence" value="ECO:0007669"/>
    <property type="project" value="EnsemblFungi"/>
</dbReference>
<dbReference type="OrthoDB" id="331602at2759"/>
<dbReference type="SUPFAM" id="SSF103657">
    <property type="entry name" value="BAR/IMD domain-like"/>
    <property type="match status" value="1"/>
</dbReference>
<dbReference type="GO" id="GO:0000147">
    <property type="term" value="P:actin cortical patch assembly"/>
    <property type="evidence" value="ECO:0007669"/>
    <property type="project" value="EnsemblFungi"/>
</dbReference>
<feature type="region of interest" description="Disordered" evidence="1">
    <location>
        <begin position="371"/>
        <end position="508"/>
    </location>
</feature>
<dbReference type="GO" id="GO:0032185">
    <property type="term" value="P:septin cytoskeleton organization"/>
    <property type="evidence" value="ECO:0007669"/>
    <property type="project" value="EnsemblFungi"/>
</dbReference>
<dbReference type="STRING" id="931890.G8JX44"/>
<feature type="compositionally biased region" description="Polar residues" evidence="1">
    <location>
        <begin position="451"/>
        <end position="461"/>
    </location>
</feature>
<dbReference type="GeneID" id="11469881"/>
<dbReference type="OMA" id="NRITWRY"/>
<feature type="domain" description="MHD" evidence="2">
    <location>
        <begin position="589"/>
        <end position="845"/>
    </location>
</feature>
<dbReference type="GO" id="GO:0004857">
    <property type="term" value="F:enzyme inhibitor activity"/>
    <property type="evidence" value="ECO:0007669"/>
    <property type="project" value="EnsemblFungi"/>
</dbReference>
<sequence>MEEERTRYASSILTSKKPFEVAEITRIRLSQAKLINNNFYVLFKEVSELKKNYVQQLRKIIVINEDLDKLMYDDILQNNVLTEAEMAQMEFDWLGSLRPVWAQVIRGLKADMQSKMEEYRTMDREITSSVKNMTELNGGWTELKQLHSQLSKVAAEIEASKDSAESPTAANTQWSERAPYLMEKFEAADVERLSTLKNHLLKYQNLINDSLHANLDETEKIIAALLHFNPDNEIERFASAVMEYEFQFESPTSARAAGSSSKYVRKNAASSGNAQESNYRKPSSATVIKNSLLTDDFSNSKNNASLSHKRASKLKSKVGSIFSRRKEKKVSSIQVEAIAESETSSVNSHRPPSSSESELYGKSRFIANQQVSGGAPASLPVADTETSESKTDLVPNKTPFSITQEPLKPQPKTRSFSEQQNPSFAVSNTSEDGNAIVSNPFPVISVDDSPSGKSVDTQITPKNHFVQPSASSSSPASYAHPPQPPQSRKPHPSTNLGSHGIPSSSPSHLQIQAPVIPEYSGNRRDIHSTLFYNLTKADIDLAGTQQIPLSSQITGELKPLDPQITGSSLNMNVSHMSGQSLFQHTELTTFGLNASIGEVVNAKFQDGILVSSQLIGEIALNYISPDYSFENLPLDINLKIESEEPFDKLIVNHAFLERTMDNSDVIFKINPQFILGKTLGALKYSLKSPFVPIVIHPVWRFEDTQASVMLTLKIFSSLPDNIKEVTLDDLVVSVAIDNATVTTALSKPQGSFSKEKKRITWRFKEPVVLNRESEQRLIARFLTDKIAQESSKGVQAKFNIRGFQLTGLVLKSRELSLDDPFGSEAGEWNDVAASRTLVAGSYYGLSI</sequence>
<feature type="region of interest" description="Disordered" evidence="1">
    <location>
        <begin position="338"/>
        <end position="359"/>
    </location>
</feature>
<dbReference type="AlphaFoldDB" id="G8JX44"/>
<protein>
    <recommendedName>
        <fullName evidence="2">MHD domain-containing protein</fullName>
    </recommendedName>
</protein>
<dbReference type="KEGG" id="erc:Ecym_8127"/>
<evidence type="ECO:0000256" key="1">
    <source>
        <dbReference type="SAM" id="MobiDB-lite"/>
    </source>
</evidence>
<dbReference type="CDD" id="cd09264">
    <property type="entry name" value="AP_Syp1_MHD"/>
    <property type="match status" value="1"/>
</dbReference>
<feature type="compositionally biased region" description="Low complexity" evidence="1">
    <location>
        <begin position="344"/>
        <end position="358"/>
    </location>
</feature>
<reference evidence="4" key="1">
    <citation type="journal article" date="2012" name="G3 (Bethesda)">
        <title>Pichia sorbitophila, an interspecies yeast hybrid reveals early steps of genome resolution following polyploidization.</title>
        <authorList>
            <person name="Leh Louis V."/>
            <person name="Despons L."/>
            <person name="Friedrich A."/>
            <person name="Martin T."/>
            <person name="Durrens P."/>
            <person name="Casaregola S."/>
            <person name="Neuveglise C."/>
            <person name="Fairhead C."/>
            <person name="Marck C."/>
            <person name="Cruz J.A."/>
            <person name="Straub M.L."/>
            <person name="Kugler V."/>
            <person name="Sacerdot C."/>
            <person name="Uzunov Z."/>
            <person name="Thierry A."/>
            <person name="Weiss S."/>
            <person name="Bleykasten C."/>
            <person name="De Montigny J."/>
            <person name="Jacques N."/>
            <person name="Jung P."/>
            <person name="Lemaire M."/>
            <person name="Mallet S."/>
            <person name="Morel G."/>
            <person name="Richard G.F."/>
            <person name="Sarkar A."/>
            <person name="Savel G."/>
            <person name="Schacherer J."/>
            <person name="Seret M.L."/>
            <person name="Talla E."/>
            <person name="Samson G."/>
            <person name="Jubin C."/>
            <person name="Poulain J."/>
            <person name="Vacherie B."/>
            <person name="Barbe V."/>
            <person name="Pelletier E."/>
            <person name="Sherman D.J."/>
            <person name="Westhof E."/>
            <person name="Weissenbach J."/>
            <person name="Baret P.V."/>
            <person name="Wincker P."/>
            <person name="Gaillardin C."/>
            <person name="Dujon B."/>
            <person name="Souciet J.L."/>
        </authorList>
    </citation>
    <scope>NUCLEOTIDE SEQUENCE [LARGE SCALE GENOMIC DNA]</scope>
    <source>
        <strain evidence="4">CBS 270.75 / DBVPG 7215 / KCTC 17166 / NRRL Y-17582</strain>
    </source>
</reference>
<feature type="compositionally biased region" description="Low complexity" evidence="1">
    <location>
        <begin position="467"/>
        <end position="480"/>
    </location>
</feature>
<dbReference type="HOGENOM" id="CLU_017975_0_0_1"/>
<dbReference type="Proteomes" id="UP000006790">
    <property type="component" value="Chromosome 8"/>
</dbReference>
<feature type="compositionally biased region" description="Polar residues" evidence="1">
    <location>
        <begin position="412"/>
        <end position="432"/>
    </location>
</feature>
<dbReference type="EMBL" id="CP002504">
    <property type="protein sequence ID" value="AET41418.1"/>
    <property type="molecule type" value="Genomic_DNA"/>
</dbReference>
<dbReference type="InterPro" id="IPR027267">
    <property type="entry name" value="AH/BAR_dom_sf"/>
</dbReference>
<dbReference type="GO" id="GO:0009826">
    <property type="term" value="P:unidimensional cell growth"/>
    <property type="evidence" value="ECO:0007669"/>
    <property type="project" value="EnsemblFungi"/>
</dbReference>
<dbReference type="GO" id="GO:0007117">
    <property type="term" value="P:budding cell bud growth"/>
    <property type="evidence" value="ECO:0007669"/>
    <property type="project" value="EnsemblFungi"/>
</dbReference>
<dbReference type="GO" id="GO:0061645">
    <property type="term" value="C:endocytic patch"/>
    <property type="evidence" value="ECO:0007669"/>
    <property type="project" value="EnsemblFungi"/>
</dbReference>
<gene>
    <name evidence="3" type="ordered locus">Ecym_8127</name>
</gene>
<dbReference type="GO" id="GO:0045807">
    <property type="term" value="P:positive regulation of endocytosis"/>
    <property type="evidence" value="ECO:0007669"/>
    <property type="project" value="EnsemblFungi"/>
</dbReference>
<dbReference type="GO" id="GO:0001400">
    <property type="term" value="C:mating projection base"/>
    <property type="evidence" value="ECO:0007669"/>
    <property type="project" value="EnsemblFungi"/>
</dbReference>
<evidence type="ECO:0000259" key="2">
    <source>
        <dbReference type="PROSITE" id="PS51072"/>
    </source>
</evidence>
<evidence type="ECO:0000313" key="4">
    <source>
        <dbReference type="Proteomes" id="UP000006790"/>
    </source>
</evidence>
<organism evidence="3 4">
    <name type="scientific">Eremothecium cymbalariae (strain CBS 270.75 / DBVPG 7215 / KCTC 17166 / NRRL Y-17582)</name>
    <name type="common">Yeast</name>
    <dbReference type="NCBI Taxonomy" id="931890"/>
    <lineage>
        <taxon>Eukaryota</taxon>
        <taxon>Fungi</taxon>
        <taxon>Dikarya</taxon>
        <taxon>Ascomycota</taxon>
        <taxon>Saccharomycotina</taxon>
        <taxon>Saccharomycetes</taxon>
        <taxon>Saccharomycetales</taxon>
        <taxon>Saccharomycetaceae</taxon>
        <taxon>Eremothecium</taxon>
    </lineage>
</organism>
<dbReference type="eggNOG" id="ENOG502QQAW">
    <property type="taxonomic scope" value="Eukaryota"/>
</dbReference>
<dbReference type="Gene3D" id="1.20.1270.60">
    <property type="entry name" value="Arfaptin homology (AH) domain/BAR domain"/>
    <property type="match status" value="1"/>
</dbReference>
<dbReference type="PROSITE" id="PS51072">
    <property type="entry name" value="MHD"/>
    <property type="match status" value="1"/>
</dbReference>
<dbReference type="RefSeq" id="XP_003648235.1">
    <property type="nucleotide sequence ID" value="XM_003648187.1"/>
</dbReference>
<evidence type="ECO:0000313" key="3">
    <source>
        <dbReference type="EMBL" id="AET41418.1"/>
    </source>
</evidence>
<dbReference type="InterPro" id="IPR028565">
    <property type="entry name" value="MHD"/>
</dbReference>
<keyword evidence="4" id="KW-1185">Reference proteome</keyword>
<name>G8JX44_ERECY</name>
<dbReference type="GO" id="GO:0042802">
    <property type="term" value="F:identical protein binding"/>
    <property type="evidence" value="ECO:0007669"/>
    <property type="project" value="EnsemblFungi"/>
</dbReference>
<dbReference type="GO" id="GO:0000144">
    <property type="term" value="C:cellular bud neck septin ring"/>
    <property type="evidence" value="ECO:0007669"/>
    <property type="project" value="EnsemblFungi"/>
</dbReference>
<dbReference type="GO" id="GO:1990252">
    <property type="term" value="C:Syp1 complex"/>
    <property type="evidence" value="ECO:0007669"/>
    <property type="project" value="EnsemblFungi"/>
</dbReference>
<dbReference type="InterPro" id="IPR018808">
    <property type="entry name" value="Muniscin_C"/>
</dbReference>
<dbReference type="Pfam" id="PF10291">
    <property type="entry name" value="muHD"/>
    <property type="match status" value="1"/>
</dbReference>
<dbReference type="GO" id="GO:0005934">
    <property type="term" value="C:cellular bud tip"/>
    <property type="evidence" value="ECO:0007669"/>
    <property type="project" value="EnsemblFungi"/>
</dbReference>
<accession>G8JX44</accession>
<dbReference type="InterPro" id="IPR049609">
    <property type="entry name" value="Syp1-like_MHD"/>
</dbReference>
<feature type="compositionally biased region" description="Low complexity" evidence="1">
    <location>
        <begin position="492"/>
        <end position="508"/>
    </location>
</feature>
<dbReference type="InParanoid" id="G8JX44"/>